<name>A0AAV7S2Z5_PLEWA</name>
<dbReference type="AlphaFoldDB" id="A0AAV7S2Z5"/>
<evidence type="ECO:0000313" key="3">
    <source>
        <dbReference type="Proteomes" id="UP001066276"/>
    </source>
</evidence>
<evidence type="ECO:0000313" key="2">
    <source>
        <dbReference type="EMBL" id="KAJ1158362.1"/>
    </source>
</evidence>
<sequence length="121" mass="12924">MASDKKCPDLRVVCKDVGRIVRELWRGLHLSDLTEPFLGAASAVAVCRSGEAKAAERAGGSANPGECRIKRTWRRRCTRSARARAGDSGSHAACREPQLGGGREGHRYSLAGPPGTSRRGP</sequence>
<feature type="region of interest" description="Disordered" evidence="1">
    <location>
        <begin position="78"/>
        <end position="121"/>
    </location>
</feature>
<dbReference type="EMBL" id="JANPWB010000009">
    <property type="protein sequence ID" value="KAJ1158362.1"/>
    <property type="molecule type" value="Genomic_DNA"/>
</dbReference>
<proteinExistence type="predicted"/>
<dbReference type="Proteomes" id="UP001066276">
    <property type="component" value="Chromosome 5"/>
</dbReference>
<keyword evidence="3" id="KW-1185">Reference proteome</keyword>
<gene>
    <name evidence="2" type="ORF">NDU88_011053</name>
</gene>
<reference evidence="2" key="1">
    <citation type="journal article" date="2022" name="bioRxiv">
        <title>Sequencing and chromosome-scale assembly of the giantPleurodeles waltlgenome.</title>
        <authorList>
            <person name="Brown T."/>
            <person name="Elewa A."/>
            <person name="Iarovenko S."/>
            <person name="Subramanian E."/>
            <person name="Araus A.J."/>
            <person name="Petzold A."/>
            <person name="Susuki M."/>
            <person name="Suzuki K.-i.T."/>
            <person name="Hayashi T."/>
            <person name="Toyoda A."/>
            <person name="Oliveira C."/>
            <person name="Osipova E."/>
            <person name="Leigh N.D."/>
            <person name="Simon A."/>
            <person name="Yun M.H."/>
        </authorList>
    </citation>
    <scope>NUCLEOTIDE SEQUENCE</scope>
    <source>
        <strain evidence="2">20211129_DDA</strain>
        <tissue evidence="2">Liver</tissue>
    </source>
</reference>
<comment type="caution">
    <text evidence="2">The sequence shown here is derived from an EMBL/GenBank/DDBJ whole genome shotgun (WGS) entry which is preliminary data.</text>
</comment>
<organism evidence="2 3">
    <name type="scientific">Pleurodeles waltl</name>
    <name type="common">Iberian ribbed newt</name>
    <dbReference type="NCBI Taxonomy" id="8319"/>
    <lineage>
        <taxon>Eukaryota</taxon>
        <taxon>Metazoa</taxon>
        <taxon>Chordata</taxon>
        <taxon>Craniata</taxon>
        <taxon>Vertebrata</taxon>
        <taxon>Euteleostomi</taxon>
        <taxon>Amphibia</taxon>
        <taxon>Batrachia</taxon>
        <taxon>Caudata</taxon>
        <taxon>Salamandroidea</taxon>
        <taxon>Salamandridae</taxon>
        <taxon>Pleurodelinae</taxon>
        <taxon>Pleurodeles</taxon>
    </lineage>
</organism>
<protein>
    <submittedName>
        <fullName evidence="2">Uncharacterized protein</fullName>
    </submittedName>
</protein>
<accession>A0AAV7S2Z5</accession>
<evidence type="ECO:0000256" key="1">
    <source>
        <dbReference type="SAM" id="MobiDB-lite"/>
    </source>
</evidence>